<sequence>MRILSDTLFALSGLIGGVSIAFIARYFSYRVGKKKHLFDERYKSIHHQAKARTYDVTFILLLIAWALVIVVEGISFSFFLITVLYVIVNITYAISAAYYSNRE</sequence>
<feature type="transmembrane region" description="Helical" evidence="1">
    <location>
        <begin position="6"/>
        <end position="27"/>
    </location>
</feature>
<dbReference type="Proteomes" id="UP000270219">
    <property type="component" value="Unassembled WGS sequence"/>
</dbReference>
<evidence type="ECO:0000256" key="1">
    <source>
        <dbReference type="SAM" id="Phobius"/>
    </source>
</evidence>
<keyword evidence="1" id="KW-0472">Membrane</keyword>
<reference evidence="2 3" key="1">
    <citation type="submission" date="2018-10" db="EMBL/GenBank/DDBJ databases">
        <title>Oceanobacillus sp. YLB-02 draft genome.</title>
        <authorList>
            <person name="Yu L."/>
        </authorList>
    </citation>
    <scope>NUCLEOTIDE SEQUENCE [LARGE SCALE GENOMIC DNA]</scope>
    <source>
        <strain evidence="2 3">YLB-02</strain>
    </source>
</reference>
<dbReference type="InterPro" id="IPR019235">
    <property type="entry name" value="DUF2178_TM"/>
</dbReference>
<feature type="transmembrane region" description="Helical" evidence="1">
    <location>
        <begin position="53"/>
        <end position="71"/>
    </location>
</feature>
<dbReference type="EMBL" id="RCHR01000003">
    <property type="protein sequence ID" value="RLL44998.1"/>
    <property type="molecule type" value="Genomic_DNA"/>
</dbReference>
<dbReference type="Pfam" id="PF09946">
    <property type="entry name" value="DUF2178"/>
    <property type="match status" value="1"/>
</dbReference>
<organism evidence="2 3">
    <name type="scientific">Oceanobacillus piezotolerans</name>
    <dbReference type="NCBI Taxonomy" id="2448030"/>
    <lineage>
        <taxon>Bacteria</taxon>
        <taxon>Bacillati</taxon>
        <taxon>Bacillota</taxon>
        <taxon>Bacilli</taxon>
        <taxon>Bacillales</taxon>
        <taxon>Bacillaceae</taxon>
        <taxon>Oceanobacillus</taxon>
    </lineage>
</organism>
<feature type="transmembrane region" description="Helical" evidence="1">
    <location>
        <begin position="77"/>
        <end position="99"/>
    </location>
</feature>
<proteinExistence type="predicted"/>
<name>A0A498D5K6_9BACI</name>
<protein>
    <submittedName>
        <fullName evidence="2">DUF3796 domain-containing protein</fullName>
    </submittedName>
</protein>
<keyword evidence="1" id="KW-0812">Transmembrane</keyword>
<gene>
    <name evidence="2" type="ORF">D8M04_08980</name>
</gene>
<evidence type="ECO:0000313" key="3">
    <source>
        <dbReference type="Proteomes" id="UP000270219"/>
    </source>
</evidence>
<dbReference type="AlphaFoldDB" id="A0A498D5K6"/>
<evidence type="ECO:0000313" key="2">
    <source>
        <dbReference type="EMBL" id="RLL44998.1"/>
    </source>
</evidence>
<accession>A0A498D5K6</accession>
<comment type="caution">
    <text evidence="2">The sequence shown here is derived from an EMBL/GenBank/DDBJ whole genome shotgun (WGS) entry which is preliminary data.</text>
</comment>
<keyword evidence="1" id="KW-1133">Transmembrane helix</keyword>
<keyword evidence="3" id="KW-1185">Reference proteome</keyword>